<sequence length="593" mass="68615">MSKNDGKNTKIPPRWLHCPRKAQRLVGEKFLPFKTPLNSEYDDQIPAACLFRPSMMVSLMHSYKAKLGLWIDLTNTNRFYDKNEIESQGISYLKLQCRGHNECPSVDQTRQFVNICSNFISKRPLELIGIHCTHGFNRTGFLIVAYLVENQSWSVDAAVSEFAQARPPGIYKEDYLRELFTRYGDPSEVPALPALPDWCNEFDDSVDDDGHAVSNNEVESEDKGRRRGKEFNKKNPTFMQGVTGISPITTQPKLLQIQRKCQDMCEWKSTGFPGLQPVSMDIDNLAFLQKKHYKVSWKADGTRYMMLIDGENEVYFLDRDNCVFQVSNLRFPRRKFPEEHIFGTLVDGEMVIDRVEGKALCNYLVYDIIKFESQEVGKADFDRRMLCIKKELVEPRQLAKQTGLIDKNAEPFSVRMKEFWDVTFARNLLGEKFTKQLGHDVDGLVYQPTLMPYTGGPNKEVLKWKPPSLNSVDFKLVLRKEERPGMLPELKGLLYVGNLNTPFAEIKVTKELKSLDKKIIECKVVNNEWKFMRERTDKSFPNSYNTAISVCNSIRMPITKERLLEFIDHCRWQPEKRSPSEDCYPSNSKRPKI</sequence>
<comment type="catalytic activity">
    <reaction evidence="11">
        <text>a 5'-end diphospho-ribonucleoside in mRNA + GTP + H(+) = a 5'-end (5'-triphosphoguanosine)-ribonucleoside in mRNA + diphosphate</text>
        <dbReference type="Rhea" id="RHEA:67012"/>
        <dbReference type="Rhea" id="RHEA-COMP:17165"/>
        <dbReference type="Rhea" id="RHEA-COMP:17166"/>
        <dbReference type="ChEBI" id="CHEBI:15378"/>
        <dbReference type="ChEBI" id="CHEBI:33019"/>
        <dbReference type="ChEBI" id="CHEBI:37565"/>
        <dbReference type="ChEBI" id="CHEBI:167616"/>
        <dbReference type="ChEBI" id="CHEBI:167617"/>
        <dbReference type="EC" id="2.7.7.50"/>
    </reaction>
    <physiologicalReaction direction="left-to-right" evidence="11">
        <dbReference type="Rhea" id="RHEA:67013"/>
    </physiologicalReaction>
</comment>
<evidence type="ECO:0000256" key="6">
    <source>
        <dbReference type="ARBA" id="ARBA00022801"/>
    </source>
</evidence>
<dbReference type="EC" id="3.6.1.74" evidence="12"/>
<keyword evidence="10 12" id="KW-0539">Nucleus</keyword>
<keyword evidence="3 12" id="KW-0808">Transferase</keyword>
<feature type="region of interest" description="Disordered" evidence="16">
    <location>
        <begin position="210"/>
        <end position="236"/>
    </location>
</feature>
<evidence type="ECO:0000256" key="15">
    <source>
        <dbReference type="PIRSR" id="PIRSR036958-3"/>
    </source>
</evidence>
<comment type="similarity">
    <text evidence="12">In the N-terminal section; belongs to the non-receptor class of the protein-tyrosine phosphatase family.</text>
</comment>
<dbReference type="PROSITE" id="PS50056">
    <property type="entry name" value="TYR_PHOSPHATASE_2"/>
    <property type="match status" value="1"/>
</dbReference>
<dbReference type="CDD" id="cd17664">
    <property type="entry name" value="Mce1_N"/>
    <property type="match status" value="1"/>
</dbReference>
<dbReference type="GO" id="GO:0005634">
    <property type="term" value="C:nucleus"/>
    <property type="evidence" value="ECO:0007669"/>
    <property type="project" value="UniProtKB-SubCell"/>
</dbReference>
<feature type="binding site" evidence="15">
    <location>
        <position position="303"/>
    </location>
    <ligand>
        <name>GTP</name>
        <dbReference type="ChEBI" id="CHEBI:37565"/>
    </ligand>
</feature>
<feature type="binding site" evidence="15">
    <location>
        <begin position="463"/>
        <end position="465"/>
    </location>
    <ligand>
        <name>GTP</name>
        <dbReference type="ChEBI" id="CHEBI:37565"/>
    </ligand>
</feature>
<dbReference type="SUPFAM" id="SSF52799">
    <property type="entry name" value="(Phosphotyrosine protein) phosphatases II"/>
    <property type="match status" value="1"/>
</dbReference>
<evidence type="ECO:0000256" key="11">
    <source>
        <dbReference type="ARBA" id="ARBA00044624"/>
    </source>
</evidence>
<dbReference type="eggNOG" id="KOG2386">
    <property type="taxonomic scope" value="Eukaryota"/>
</dbReference>
<dbReference type="GO" id="GO:0005524">
    <property type="term" value="F:ATP binding"/>
    <property type="evidence" value="ECO:0007669"/>
    <property type="project" value="InterPro"/>
</dbReference>
<dbReference type="InterPro" id="IPR013846">
    <property type="entry name" value="mRNA_cap_enzyme_C"/>
</dbReference>
<reference evidence="20" key="1">
    <citation type="submission" date="2011-05" db="EMBL/GenBank/DDBJ databases">
        <authorList>
            <person name="Richards S.R."/>
            <person name="Qu J."/>
            <person name="Jiang H."/>
            <person name="Jhangiani S.N."/>
            <person name="Agravi P."/>
            <person name="Goodspeed R."/>
            <person name="Gross S."/>
            <person name="Mandapat C."/>
            <person name="Jackson L."/>
            <person name="Mathew T."/>
            <person name="Pu L."/>
            <person name="Thornton R."/>
            <person name="Saada N."/>
            <person name="Wilczek-Boney K.B."/>
            <person name="Lee S."/>
            <person name="Kovar C."/>
            <person name="Wu Y."/>
            <person name="Scherer S.E."/>
            <person name="Worley K.C."/>
            <person name="Muzny D.M."/>
            <person name="Gibbs R."/>
        </authorList>
    </citation>
    <scope>NUCLEOTIDE SEQUENCE</scope>
    <source>
        <strain evidence="20">Brora</strain>
    </source>
</reference>
<organism evidence="19 20">
    <name type="scientific">Strigamia maritima</name>
    <name type="common">European centipede</name>
    <name type="synonym">Geophilus maritimus</name>
    <dbReference type="NCBI Taxonomy" id="126957"/>
    <lineage>
        <taxon>Eukaryota</taxon>
        <taxon>Metazoa</taxon>
        <taxon>Ecdysozoa</taxon>
        <taxon>Arthropoda</taxon>
        <taxon>Myriapoda</taxon>
        <taxon>Chilopoda</taxon>
        <taxon>Pleurostigmophora</taxon>
        <taxon>Geophilomorpha</taxon>
        <taxon>Linotaeniidae</taxon>
        <taxon>Strigamia</taxon>
    </lineage>
</organism>
<keyword evidence="7" id="KW-0904">Protein phosphatase</keyword>
<dbReference type="PANTHER" id="PTHR10367">
    <property type="entry name" value="MRNA-CAPPING ENZYME"/>
    <property type="match status" value="1"/>
</dbReference>
<dbReference type="OMA" id="LGPPDRW"/>
<dbReference type="GO" id="GO:0004721">
    <property type="term" value="F:phosphoprotein phosphatase activity"/>
    <property type="evidence" value="ECO:0007669"/>
    <property type="project" value="UniProtKB-UniRule"/>
</dbReference>
<dbReference type="InterPro" id="IPR001339">
    <property type="entry name" value="mRNA_cap_enzyme_adenylation"/>
</dbReference>
<dbReference type="PANTHER" id="PTHR10367:SF17">
    <property type="entry name" value="MRNA-CAPPING ENZYME"/>
    <property type="match status" value="1"/>
</dbReference>
<dbReference type="Gene3D" id="3.30.1490.430">
    <property type="match status" value="1"/>
</dbReference>
<evidence type="ECO:0000256" key="7">
    <source>
        <dbReference type="ARBA" id="ARBA00022912"/>
    </source>
</evidence>
<dbReference type="FunFam" id="2.40.50.140:FF:000111">
    <property type="entry name" value="mRNA-capping enzyme"/>
    <property type="match status" value="1"/>
</dbReference>
<evidence type="ECO:0000256" key="1">
    <source>
        <dbReference type="ARBA" id="ARBA00004123"/>
    </source>
</evidence>
<dbReference type="CDD" id="cd07895">
    <property type="entry name" value="Adenylation_mRNA_capping"/>
    <property type="match status" value="1"/>
</dbReference>
<dbReference type="InterPro" id="IPR020422">
    <property type="entry name" value="TYR_PHOSPHATASE_DUAL_dom"/>
</dbReference>
<evidence type="ECO:0000256" key="12">
    <source>
        <dbReference type="PIRNR" id="PIRNR036958"/>
    </source>
</evidence>
<protein>
    <recommendedName>
        <fullName evidence="12">mRNA-capping enzyme</fullName>
    </recommendedName>
    <domain>
        <recommendedName>
            <fullName evidence="12">mRNA 5'-triphosphate monophosphatase</fullName>
            <ecNumber evidence="12">3.6.1.74</ecNumber>
        </recommendedName>
        <alternativeName>
            <fullName evidence="12">mRNA 5'-phosphatase</fullName>
        </alternativeName>
    </domain>
    <domain>
        <recommendedName>
            <fullName evidence="12">mRNA guanylyltransferase</fullName>
            <ecNumber evidence="12">2.7.7.50</ecNumber>
        </recommendedName>
        <alternativeName>
            <fullName evidence="12">GTP--RNA guanylyltransferase</fullName>
            <shortName evidence="12">GTase</shortName>
        </alternativeName>
    </domain>
</protein>
<dbReference type="GO" id="GO:0004484">
    <property type="term" value="F:mRNA guanylyltransferase activity"/>
    <property type="evidence" value="ECO:0007669"/>
    <property type="project" value="UniProtKB-UniRule"/>
</dbReference>
<evidence type="ECO:0000259" key="17">
    <source>
        <dbReference type="PROSITE" id="PS50054"/>
    </source>
</evidence>
<evidence type="ECO:0000256" key="8">
    <source>
        <dbReference type="ARBA" id="ARBA00023042"/>
    </source>
</evidence>
<dbReference type="HOGENOM" id="CLU_021710_3_0_1"/>
<feature type="compositionally biased region" description="Basic and acidic residues" evidence="16">
    <location>
        <begin position="221"/>
        <end position="233"/>
    </location>
</feature>
<feature type="binding site" evidence="15">
    <location>
        <begin position="347"/>
        <end position="349"/>
    </location>
    <ligand>
        <name>GTP</name>
        <dbReference type="ChEBI" id="CHEBI:37565"/>
    </ligand>
</feature>
<dbReference type="Proteomes" id="UP000014500">
    <property type="component" value="Unassembled WGS sequence"/>
</dbReference>
<dbReference type="GO" id="GO:0004651">
    <property type="term" value="F:polynucleotide 5'-phosphatase activity"/>
    <property type="evidence" value="ECO:0007669"/>
    <property type="project" value="UniProtKB-UniRule"/>
</dbReference>
<comment type="function">
    <text evidence="12">Bifunctional mRNA-capping enzyme exhibiting RNA 5'-triphosphate monophosphatase activity in the N-terminal part and mRNA guanylyltransferase activity in the C-terminal part. Catalyzes the first two steps of cap formation: by removing the gamma-phosphate from the 5'-triphosphate end of nascent mRNA to yield a diphosphate end, and by transferring the GMP moiety of GTP to the 5'-diphosphate terminus of RNA via a covalent enzyme-GMP reaction intermediate.</text>
</comment>
<dbReference type="EC" id="2.7.7.50" evidence="12"/>
<dbReference type="InterPro" id="IPR000387">
    <property type="entry name" value="Tyr_Pase_dom"/>
</dbReference>
<dbReference type="STRING" id="126957.T1ITR8"/>
<dbReference type="PROSITE" id="PS00383">
    <property type="entry name" value="TYR_PHOSPHATASE_1"/>
    <property type="match status" value="1"/>
</dbReference>
<dbReference type="InterPro" id="IPR051029">
    <property type="entry name" value="mRNA_Capping_Enz/RNA_Phosphat"/>
</dbReference>
<keyword evidence="20" id="KW-1185">Reference proteome</keyword>
<comment type="catalytic activity">
    <reaction evidence="12">
        <text>a 5'-end triphospho-ribonucleoside in mRNA + H2O = a 5'-end diphospho-ribonucleoside in mRNA + phosphate + H(+)</text>
        <dbReference type="Rhea" id="RHEA:67004"/>
        <dbReference type="Rhea" id="RHEA-COMP:17164"/>
        <dbReference type="Rhea" id="RHEA-COMP:17165"/>
        <dbReference type="ChEBI" id="CHEBI:15377"/>
        <dbReference type="ChEBI" id="CHEBI:15378"/>
        <dbReference type="ChEBI" id="CHEBI:43474"/>
        <dbReference type="ChEBI" id="CHEBI:167616"/>
        <dbReference type="ChEBI" id="CHEBI:167618"/>
        <dbReference type="EC" id="3.6.1.74"/>
    </reaction>
</comment>
<feature type="domain" description="Tyrosine-protein phosphatase" evidence="17">
    <location>
        <begin position="37"/>
        <end position="189"/>
    </location>
</feature>
<evidence type="ECO:0000256" key="13">
    <source>
        <dbReference type="PIRSR" id="PIRSR036958-1"/>
    </source>
</evidence>
<evidence type="ECO:0000256" key="5">
    <source>
        <dbReference type="ARBA" id="ARBA00022741"/>
    </source>
</evidence>
<evidence type="ECO:0000256" key="2">
    <source>
        <dbReference type="ARBA" id="ARBA00022664"/>
    </source>
</evidence>
<dbReference type="InterPro" id="IPR000340">
    <property type="entry name" value="Dual-sp_phosphatase_cat-dom"/>
</dbReference>
<dbReference type="Pfam" id="PF03919">
    <property type="entry name" value="mRNA_cap_C"/>
    <property type="match status" value="1"/>
</dbReference>
<feature type="active site" description="Phosphocysteine intermediate" evidence="13">
    <location>
        <position position="132"/>
    </location>
</feature>
<accession>T1ITR8</accession>
<keyword evidence="2 12" id="KW-0507">mRNA processing</keyword>
<name>T1ITR8_STRMM</name>
<comment type="subcellular location">
    <subcellularLocation>
        <location evidence="1 12">Nucleus</location>
    </subcellularLocation>
</comment>
<dbReference type="PIRSF" id="PIRSF036958">
    <property type="entry name" value="mRNA_capping_HCE"/>
    <property type="match status" value="1"/>
</dbReference>
<evidence type="ECO:0000256" key="10">
    <source>
        <dbReference type="ARBA" id="ARBA00023242"/>
    </source>
</evidence>
<dbReference type="InterPro" id="IPR029021">
    <property type="entry name" value="Prot-tyrosine_phosphatase-like"/>
</dbReference>
<evidence type="ECO:0000256" key="9">
    <source>
        <dbReference type="ARBA" id="ARBA00023134"/>
    </source>
</evidence>
<dbReference type="InterPro" id="IPR012340">
    <property type="entry name" value="NA-bd_OB-fold"/>
</dbReference>
<dbReference type="SUPFAM" id="SSF50249">
    <property type="entry name" value="Nucleic acid-binding proteins"/>
    <property type="match status" value="1"/>
</dbReference>
<evidence type="ECO:0000256" key="16">
    <source>
        <dbReference type="SAM" id="MobiDB-lite"/>
    </source>
</evidence>
<feature type="domain" description="Tyrosine specific protein phosphatases" evidence="18">
    <location>
        <begin position="110"/>
        <end position="177"/>
    </location>
</feature>
<dbReference type="EMBL" id="JH431494">
    <property type="status" value="NOT_ANNOTATED_CDS"/>
    <property type="molecule type" value="Genomic_DNA"/>
</dbReference>
<dbReference type="PhylomeDB" id="T1ITR8"/>
<dbReference type="FunFam" id="3.30.470.30:FF:000040">
    <property type="entry name" value="mRNA-capping enzyme"/>
    <property type="match status" value="1"/>
</dbReference>
<dbReference type="InterPro" id="IPR016130">
    <property type="entry name" value="Tyr_Pase_AS"/>
</dbReference>
<dbReference type="GO" id="GO:0005525">
    <property type="term" value="F:GTP binding"/>
    <property type="evidence" value="ECO:0007669"/>
    <property type="project" value="UniProtKB-UniRule"/>
</dbReference>
<dbReference type="SUPFAM" id="SSF56091">
    <property type="entry name" value="DNA ligase/mRNA capping enzyme, catalytic domain"/>
    <property type="match status" value="1"/>
</dbReference>
<evidence type="ECO:0000313" key="19">
    <source>
        <dbReference type="EnsemblMetazoa" id="SMAR004523-PA"/>
    </source>
</evidence>
<dbReference type="InterPro" id="IPR017074">
    <property type="entry name" value="mRNA_cap_enz_bifunc"/>
</dbReference>
<evidence type="ECO:0000256" key="4">
    <source>
        <dbReference type="ARBA" id="ARBA00022695"/>
    </source>
</evidence>
<comment type="similarity">
    <text evidence="12">In the C-terminal section; belongs to the eukaryotic GTase family.</text>
</comment>
<dbReference type="Pfam" id="PF01331">
    <property type="entry name" value="mRNA_cap_enzyme"/>
    <property type="match status" value="1"/>
</dbReference>
<keyword evidence="9 12" id="KW-0342">GTP-binding</keyword>
<dbReference type="EnsemblMetazoa" id="SMAR004523-RA">
    <property type="protein sequence ID" value="SMAR004523-PA"/>
    <property type="gene ID" value="SMAR004523"/>
</dbReference>
<dbReference type="Pfam" id="PF00782">
    <property type="entry name" value="DSPc"/>
    <property type="match status" value="1"/>
</dbReference>
<keyword evidence="6 12" id="KW-0378">Hydrolase</keyword>
<evidence type="ECO:0000259" key="18">
    <source>
        <dbReference type="PROSITE" id="PS50056"/>
    </source>
</evidence>
<dbReference type="Gene3D" id="3.30.470.30">
    <property type="entry name" value="DNA ligase/mRNA capping enzyme"/>
    <property type="match status" value="1"/>
</dbReference>
<feature type="binding site" evidence="15">
    <location>
        <begin position="533"/>
        <end position="538"/>
    </location>
    <ligand>
        <name>GTP</name>
        <dbReference type="ChEBI" id="CHEBI:37565"/>
    </ligand>
</feature>
<keyword evidence="8 12" id="KW-0506">mRNA capping</keyword>
<dbReference type="Gene3D" id="2.40.50.140">
    <property type="entry name" value="Nucleic acid-binding proteins"/>
    <property type="match status" value="1"/>
</dbReference>
<feature type="active site" description="N6-GMP-lysine intermediate" evidence="14">
    <location>
        <position position="298"/>
    </location>
</feature>
<keyword evidence="5 12" id="KW-0547">Nucleotide-binding</keyword>
<dbReference type="PROSITE" id="PS50054">
    <property type="entry name" value="TYR_PHOSPHATASE_DUAL"/>
    <property type="match status" value="1"/>
</dbReference>
<dbReference type="GO" id="GO:0140818">
    <property type="term" value="F:mRNA 5'-triphosphate monophosphatase activity"/>
    <property type="evidence" value="ECO:0007669"/>
    <property type="project" value="UniProtKB-EC"/>
</dbReference>
<evidence type="ECO:0000256" key="14">
    <source>
        <dbReference type="PIRSR" id="PIRSR036958-2"/>
    </source>
</evidence>
<dbReference type="Gene3D" id="3.90.190.10">
    <property type="entry name" value="Protein tyrosine phosphatase superfamily"/>
    <property type="match status" value="1"/>
</dbReference>
<keyword evidence="4 12" id="KW-0548">Nucleotidyltransferase</keyword>
<reference evidence="19" key="2">
    <citation type="submission" date="2015-02" db="UniProtKB">
        <authorList>
            <consortium name="EnsemblMetazoa"/>
        </authorList>
    </citation>
    <scope>IDENTIFICATION</scope>
</reference>
<evidence type="ECO:0000313" key="20">
    <source>
        <dbReference type="Proteomes" id="UP000014500"/>
    </source>
</evidence>
<feature type="binding site" evidence="15">
    <location>
        <position position="319"/>
    </location>
    <ligand>
        <name>GTP</name>
        <dbReference type="ChEBI" id="CHEBI:37565"/>
    </ligand>
</feature>
<dbReference type="FunFam" id="3.90.190.10:FF:000040">
    <property type="entry name" value="mRNA-capping enzyme"/>
    <property type="match status" value="1"/>
</dbReference>
<evidence type="ECO:0000256" key="3">
    <source>
        <dbReference type="ARBA" id="ARBA00022679"/>
    </source>
</evidence>
<dbReference type="AlphaFoldDB" id="T1ITR8"/>
<dbReference type="GO" id="GO:0006370">
    <property type="term" value="P:7-methylguanosine mRNA capping"/>
    <property type="evidence" value="ECO:0007669"/>
    <property type="project" value="UniProtKB-UniRule"/>
</dbReference>
<proteinExistence type="inferred from homology"/>